<dbReference type="Pfam" id="PF00528">
    <property type="entry name" value="BPD_transp_1"/>
    <property type="match status" value="1"/>
</dbReference>
<evidence type="ECO:0000256" key="2">
    <source>
        <dbReference type="ARBA" id="ARBA00022448"/>
    </source>
</evidence>
<sequence length="279" mass="30670">MNPRRHHGFARLARHVVLGITGVISLAPFVWMLLTACKPANEVFSRELHILPEHYACAANFATVFSMVPMLRYLANGAFVVVVILALQLALALPCAYVLAKIPHRGRRMLFGAVVFCLMLPTQVVAIPQFLLAQQLGLVDSIWAVALPHAFSAFGIYLLRQYFQTIPDELLDAARLDGFSEFAIVFRLMLPVALPAVIAFGIFSVTAHWNEFFWPQIVLSSPEKLLPPLGIAFFRNEEAGTDYGALMAAASIVIAPLVIAFLLGQRRFIEGIALSGLKG</sequence>
<dbReference type="OrthoDB" id="8111552at2"/>
<evidence type="ECO:0000256" key="1">
    <source>
        <dbReference type="ARBA" id="ARBA00004651"/>
    </source>
</evidence>
<keyword evidence="2 7" id="KW-0813">Transport</keyword>
<dbReference type="EMBL" id="CABPSN010000001">
    <property type="protein sequence ID" value="VVD65366.1"/>
    <property type="molecule type" value="Genomic_DNA"/>
</dbReference>
<feature type="transmembrane region" description="Helical" evidence="7">
    <location>
        <begin position="243"/>
        <end position="263"/>
    </location>
</feature>
<comment type="subcellular location">
    <subcellularLocation>
        <location evidence="1 7">Cell membrane</location>
        <topology evidence="1 7">Multi-pass membrane protein</topology>
    </subcellularLocation>
</comment>
<dbReference type="InterPro" id="IPR000515">
    <property type="entry name" value="MetI-like"/>
</dbReference>
<evidence type="ECO:0000256" key="4">
    <source>
        <dbReference type="ARBA" id="ARBA00022692"/>
    </source>
</evidence>
<evidence type="ECO:0000256" key="6">
    <source>
        <dbReference type="ARBA" id="ARBA00023136"/>
    </source>
</evidence>
<keyword evidence="5 7" id="KW-1133">Transmembrane helix</keyword>
<dbReference type="PROSITE" id="PS50928">
    <property type="entry name" value="ABC_TM1"/>
    <property type="match status" value="1"/>
</dbReference>
<dbReference type="CDD" id="cd06261">
    <property type="entry name" value="TM_PBP2"/>
    <property type="match status" value="1"/>
</dbReference>
<organism evidence="9 10">
    <name type="scientific">Pandoraea aquatica</name>
    <dbReference type="NCBI Taxonomy" id="2508290"/>
    <lineage>
        <taxon>Bacteria</taxon>
        <taxon>Pseudomonadati</taxon>
        <taxon>Pseudomonadota</taxon>
        <taxon>Betaproteobacteria</taxon>
        <taxon>Burkholderiales</taxon>
        <taxon>Burkholderiaceae</taxon>
        <taxon>Pandoraea</taxon>
    </lineage>
</organism>
<name>A0A5E4RPQ4_9BURK</name>
<evidence type="ECO:0000313" key="10">
    <source>
        <dbReference type="Proteomes" id="UP000366819"/>
    </source>
</evidence>
<keyword evidence="6 7" id="KW-0472">Membrane</keyword>
<evidence type="ECO:0000259" key="8">
    <source>
        <dbReference type="PROSITE" id="PS50928"/>
    </source>
</evidence>
<comment type="similarity">
    <text evidence="7">Belongs to the binding-protein-dependent transport system permease family.</text>
</comment>
<feature type="transmembrane region" description="Helical" evidence="7">
    <location>
        <begin position="73"/>
        <end position="98"/>
    </location>
</feature>
<evidence type="ECO:0000256" key="5">
    <source>
        <dbReference type="ARBA" id="ARBA00022989"/>
    </source>
</evidence>
<dbReference type="Proteomes" id="UP000366819">
    <property type="component" value="Unassembled WGS sequence"/>
</dbReference>
<dbReference type="PANTHER" id="PTHR43744">
    <property type="entry name" value="ABC TRANSPORTER PERMEASE PROTEIN MG189-RELATED-RELATED"/>
    <property type="match status" value="1"/>
</dbReference>
<feature type="transmembrane region" description="Helical" evidence="7">
    <location>
        <begin position="12"/>
        <end position="34"/>
    </location>
</feature>
<dbReference type="GO" id="GO:0005886">
    <property type="term" value="C:plasma membrane"/>
    <property type="evidence" value="ECO:0007669"/>
    <property type="project" value="UniProtKB-SubCell"/>
</dbReference>
<feature type="domain" description="ABC transmembrane type-1" evidence="8">
    <location>
        <begin position="74"/>
        <end position="264"/>
    </location>
</feature>
<evidence type="ECO:0000256" key="7">
    <source>
        <dbReference type="RuleBase" id="RU363032"/>
    </source>
</evidence>
<dbReference type="PANTHER" id="PTHR43744:SF12">
    <property type="entry name" value="ABC TRANSPORTER PERMEASE PROTEIN MG189-RELATED"/>
    <property type="match status" value="1"/>
</dbReference>
<gene>
    <name evidence="9" type="ORF">PAQ31011_00316</name>
</gene>
<keyword evidence="4 7" id="KW-0812">Transmembrane</keyword>
<proteinExistence type="inferred from homology"/>
<protein>
    <submittedName>
        <fullName evidence="9">Sugar ABC transporter permease</fullName>
    </submittedName>
</protein>
<evidence type="ECO:0000313" key="9">
    <source>
        <dbReference type="EMBL" id="VVD65366.1"/>
    </source>
</evidence>
<evidence type="ECO:0000256" key="3">
    <source>
        <dbReference type="ARBA" id="ARBA00022475"/>
    </source>
</evidence>
<dbReference type="AlphaFoldDB" id="A0A5E4RPQ4"/>
<keyword evidence="10" id="KW-1185">Reference proteome</keyword>
<dbReference type="RefSeq" id="WP_150574174.1">
    <property type="nucleotide sequence ID" value="NZ_CABPSN010000001.1"/>
</dbReference>
<dbReference type="InterPro" id="IPR035906">
    <property type="entry name" value="MetI-like_sf"/>
</dbReference>
<reference evidence="9 10" key="1">
    <citation type="submission" date="2019-08" db="EMBL/GenBank/DDBJ databases">
        <authorList>
            <person name="Peeters C."/>
        </authorList>
    </citation>
    <scope>NUCLEOTIDE SEQUENCE [LARGE SCALE GENOMIC DNA]</scope>
    <source>
        <strain evidence="9 10">LMG 31011</strain>
    </source>
</reference>
<dbReference type="Gene3D" id="1.10.3720.10">
    <property type="entry name" value="MetI-like"/>
    <property type="match status" value="1"/>
</dbReference>
<accession>A0A5E4RPQ4</accession>
<feature type="transmembrane region" description="Helical" evidence="7">
    <location>
        <begin position="110"/>
        <end position="130"/>
    </location>
</feature>
<dbReference type="GO" id="GO:0055085">
    <property type="term" value="P:transmembrane transport"/>
    <property type="evidence" value="ECO:0007669"/>
    <property type="project" value="InterPro"/>
</dbReference>
<keyword evidence="3" id="KW-1003">Cell membrane</keyword>
<feature type="transmembrane region" description="Helical" evidence="7">
    <location>
        <begin position="142"/>
        <end position="163"/>
    </location>
</feature>
<dbReference type="SUPFAM" id="SSF161098">
    <property type="entry name" value="MetI-like"/>
    <property type="match status" value="1"/>
</dbReference>
<feature type="transmembrane region" description="Helical" evidence="7">
    <location>
        <begin position="184"/>
        <end position="205"/>
    </location>
</feature>